<dbReference type="InParanoid" id="F8PGC6"/>
<keyword evidence="1" id="KW-0812">Transmembrane</keyword>
<gene>
    <name evidence="2" type="ORF">SERLA73DRAFT_118644</name>
</gene>
<dbReference type="STRING" id="936435.F8PGC6"/>
<dbReference type="AlphaFoldDB" id="F8PGC6"/>
<evidence type="ECO:0000313" key="3">
    <source>
        <dbReference type="Proteomes" id="UP000008063"/>
    </source>
</evidence>
<evidence type="ECO:0000256" key="1">
    <source>
        <dbReference type="SAM" id="Phobius"/>
    </source>
</evidence>
<keyword evidence="1" id="KW-1133">Transmembrane helix</keyword>
<feature type="transmembrane region" description="Helical" evidence="1">
    <location>
        <begin position="40"/>
        <end position="65"/>
    </location>
</feature>
<dbReference type="HOGENOM" id="CLU_091791_1_2_1"/>
<protein>
    <submittedName>
        <fullName evidence="2">Uncharacterized protein</fullName>
    </submittedName>
</protein>
<evidence type="ECO:0000313" key="2">
    <source>
        <dbReference type="EMBL" id="EGO04833.1"/>
    </source>
</evidence>
<dbReference type="InterPro" id="IPR040521">
    <property type="entry name" value="KDZ"/>
</dbReference>
<accession>F8PGC6</accession>
<dbReference type="EMBL" id="GL945474">
    <property type="protein sequence ID" value="EGO04833.1"/>
    <property type="molecule type" value="Genomic_DNA"/>
</dbReference>
<dbReference type="PANTHER" id="PTHR33096:SF1">
    <property type="entry name" value="CXC1-LIKE CYSTEINE CLUSTER ASSOCIATED WITH KDZ TRANSPOSASES DOMAIN-CONTAINING PROTEIN"/>
    <property type="match status" value="1"/>
</dbReference>
<keyword evidence="3" id="KW-1185">Reference proteome</keyword>
<proteinExistence type="predicted"/>
<dbReference type="Proteomes" id="UP000008063">
    <property type="component" value="Unassembled WGS sequence"/>
</dbReference>
<dbReference type="OMA" id="VAIVCCH"/>
<organism evidence="3">
    <name type="scientific">Serpula lacrymans var. lacrymans (strain S7.3)</name>
    <name type="common">Dry rot fungus</name>
    <dbReference type="NCBI Taxonomy" id="936435"/>
    <lineage>
        <taxon>Eukaryota</taxon>
        <taxon>Fungi</taxon>
        <taxon>Dikarya</taxon>
        <taxon>Basidiomycota</taxon>
        <taxon>Agaricomycotina</taxon>
        <taxon>Agaricomycetes</taxon>
        <taxon>Agaricomycetidae</taxon>
        <taxon>Boletales</taxon>
        <taxon>Coniophorineae</taxon>
        <taxon>Serpulaceae</taxon>
        <taxon>Serpula</taxon>
    </lineage>
</organism>
<dbReference type="OrthoDB" id="3364670at2759"/>
<dbReference type="PANTHER" id="PTHR33096">
    <property type="entry name" value="CXC2 DOMAIN-CONTAINING PROTEIN"/>
    <property type="match status" value="1"/>
</dbReference>
<sequence>MKVPILVLNSCQELFLTADKKQEKAILWLANMTSTGDKQYYTLVLLQHLFEILPLSMTVGVFYNIRCQLHCSCLKWGFLKPYLSCIMFTISVFYAYGHLWSCQIIYHPCKCSGFGLTDGKGCAGISL</sequence>
<feature type="transmembrane region" description="Helical" evidence="1">
    <location>
        <begin position="77"/>
        <end position="96"/>
    </location>
</feature>
<dbReference type="Pfam" id="PF18758">
    <property type="entry name" value="KDZ"/>
    <property type="match status" value="1"/>
</dbReference>
<reference evidence="3" key="1">
    <citation type="journal article" date="2011" name="Science">
        <title>The plant cell wall-decomposing machinery underlies the functional diversity of forest fungi.</title>
        <authorList>
            <person name="Eastwood D.C."/>
            <person name="Floudas D."/>
            <person name="Binder M."/>
            <person name="Majcherczyk A."/>
            <person name="Schneider P."/>
            <person name="Aerts A."/>
            <person name="Asiegbu F.O."/>
            <person name="Baker S.E."/>
            <person name="Barry K."/>
            <person name="Bendiksby M."/>
            <person name="Blumentritt M."/>
            <person name="Coutinho P.M."/>
            <person name="Cullen D."/>
            <person name="de Vries R.P."/>
            <person name="Gathman A."/>
            <person name="Goodell B."/>
            <person name="Henrissat B."/>
            <person name="Ihrmark K."/>
            <person name="Kauserud H."/>
            <person name="Kohler A."/>
            <person name="LaButti K."/>
            <person name="Lapidus A."/>
            <person name="Lavin J.L."/>
            <person name="Lee Y.-H."/>
            <person name="Lindquist E."/>
            <person name="Lilly W."/>
            <person name="Lucas S."/>
            <person name="Morin E."/>
            <person name="Murat C."/>
            <person name="Oguiza J.A."/>
            <person name="Park J."/>
            <person name="Pisabarro A.G."/>
            <person name="Riley R."/>
            <person name="Rosling A."/>
            <person name="Salamov A."/>
            <person name="Schmidt O."/>
            <person name="Schmutz J."/>
            <person name="Skrede I."/>
            <person name="Stenlid J."/>
            <person name="Wiebenga A."/>
            <person name="Xie X."/>
            <person name="Kuees U."/>
            <person name="Hibbett D.S."/>
            <person name="Hoffmeister D."/>
            <person name="Hoegberg N."/>
            <person name="Martin F."/>
            <person name="Grigoriev I.V."/>
            <person name="Watkinson S.C."/>
        </authorList>
    </citation>
    <scope>NUCLEOTIDE SEQUENCE [LARGE SCALE GENOMIC DNA]</scope>
    <source>
        <strain evidence="3">strain S7.3</strain>
    </source>
</reference>
<keyword evidence="1" id="KW-0472">Membrane</keyword>
<name>F8PGC6_SERL3</name>